<dbReference type="GO" id="GO:0016491">
    <property type="term" value="F:oxidoreductase activity"/>
    <property type="evidence" value="ECO:0007669"/>
    <property type="project" value="UniProtKB-KW"/>
</dbReference>
<feature type="domain" description="NADP-dependent oxidoreductase" evidence="2">
    <location>
        <begin position="11"/>
        <end position="313"/>
    </location>
</feature>
<dbReference type="InterPro" id="IPR050523">
    <property type="entry name" value="AKR_Detox_Biosynth"/>
</dbReference>
<dbReference type="PANTHER" id="PTHR43364:SF4">
    <property type="entry name" value="NAD(P)-LINKED OXIDOREDUCTASE SUPERFAMILY PROTEIN"/>
    <property type="match status" value="1"/>
</dbReference>
<dbReference type="OrthoDB" id="48988at2759"/>
<dbReference type="RefSeq" id="XP_040618959.1">
    <property type="nucleotide sequence ID" value="XM_040759115.1"/>
</dbReference>
<dbReference type="VEuPathDB" id="FungiDB:SPBR_00796"/>
<protein>
    <recommendedName>
        <fullName evidence="2">NADP-dependent oxidoreductase domain-containing protein</fullName>
    </recommendedName>
</protein>
<name>A0A0C2EWI9_9PEZI</name>
<dbReference type="HOGENOM" id="CLU_023205_1_1_1"/>
<gene>
    <name evidence="3" type="ORF">SPBR_00796</name>
</gene>
<organism evidence="3 4">
    <name type="scientific">Sporothrix brasiliensis 5110</name>
    <dbReference type="NCBI Taxonomy" id="1398154"/>
    <lineage>
        <taxon>Eukaryota</taxon>
        <taxon>Fungi</taxon>
        <taxon>Dikarya</taxon>
        <taxon>Ascomycota</taxon>
        <taxon>Pezizomycotina</taxon>
        <taxon>Sordariomycetes</taxon>
        <taxon>Sordariomycetidae</taxon>
        <taxon>Ophiostomatales</taxon>
        <taxon>Ophiostomataceae</taxon>
        <taxon>Sporothrix</taxon>
    </lineage>
</organism>
<dbReference type="GeneID" id="63674036"/>
<evidence type="ECO:0000313" key="4">
    <source>
        <dbReference type="Proteomes" id="UP000031575"/>
    </source>
</evidence>
<reference evidence="3 4" key="1">
    <citation type="journal article" date="2014" name="BMC Genomics">
        <title>Comparative genomics of the major fungal agents of human and animal Sporotrichosis: Sporothrix schenckii and Sporothrix brasiliensis.</title>
        <authorList>
            <person name="Teixeira M.M."/>
            <person name="de Almeida L.G."/>
            <person name="Kubitschek-Barreira P."/>
            <person name="Alves F.L."/>
            <person name="Kioshima E.S."/>
            <person name="Abadio A.K."/>
            <person name="Fernandes L."/>
            <person name="Derengowski L.S."/>
            <person name="Ferreira K.S."/>
            <person name="Souza R.C."/>
            <person name="Ruiz J.C."/>
            <person name="de Andrade N.C."/>
            <person name="Paes H.C."/>
            <person name="Nicola A.M."/>
            <person name="Albuquerque P."/>
            <person name="Gerber A.L."/>
            <person name="Martins V.P."/>
            <person name="Peconick L.D."/>
            <person name="Neto A.V."/>
            <person name="Chaucanez C.B."/>
            <person name="Silva P.A."/>
            <person name="Cunha O.L."/>
            <person name="de Oliveira F.F."/>
            <person name="dos Santos T.C."/>
            <person name="Barros A.L."/>
            <person name="Soares M.A."/>
            <person name="de Oliveira L.M."/>
            <person name="Marini M.M."/>
            <person name="Villalobos-Duno H."/>
            <person name="Cunha M.M."/>
            <person name="de Hoog S."/>
            <person name="da Silveira J.F."/>
            <person name="Henrissat B."/>
            <person name="Nino-Vega G.A."/>
            <person name="Cisalpino P.S."/>
            <person name="Mora-Montes H.M."/>
            <person name="Almeida S.R."/>
            <person name="Stajich J.E."/>
            <person name="Lopes-Bezerra L.M."/>
            <person name="Vasconcelos A.T."/>
            <person name="Felipe M.S."/>
        </authorList>
    </citation>
    <scope>NUCLEOTIDE SEQUENCE [LARGE SCALE GENOMIC DNA]</scope>
    <source>
        <strain evidence="3 4">5110</strain>
    </source>
</reference>
<keyword evidence="1" id="KW-0560">Oxidoreductase</keyword>
<dbReference type="AlphaFoldDB" id="A0A0C2EWI9"/>
<dbReference type="InterPro" id="IPR036812">
    <property type="entry name" value="NAD(P)_OxRdtase_dom_sf"/>
</dbReference>
<dbReference type="PANTHER" id="PTHR43364">
    <property type="entry name" value="NADH-SPECIFIC METHYLGLYOXAL REDUCTASE-RELATED"/>
    <property type="match status" value="1"/>
</dbReference>
<dbReference type="CDD" id="cd19075">
    <property type="entry name" value="AKR_AKR7A1-5"/>
    <property type="match status" value="1"/>
</dbReference>
<dbReference type="Gene3D" id="3.20.20.100">
    <property type="entry name" value="NADP-dependent oxidoreductase domain"/>
    <property type="match status" value="1"/>
</dbReference>
<dbReference type="EMBL" id="AWTV01000008">
    <property type="protein sequence ID" value="KIH90949.1"/>
    <property type="molecule type" value="Genomic_DNA"/>
</dbReference>
<evidence type="ECO:0000259" key="2">
    <source>
        <dbReference type="Pfam" id="PF00248"/>
    </source>
</evidence>
<dbReference type="SUPFAM" id="SSF51430">
    <property type="entry name" value="NAD(P)-linked oxidoreductase"/>
    <property type="match status" value="1"/>
</dbReference>
<evidence type="ECO:0000313" key="3">
    <source>
        <dbReference type="EMBL" id="KIH90949.1"/>
    </source>
</evidence>
<proteinExistence type="predicted"/>
<accession>A0A0C2EWI9</accession>
<keyword evidence="4" id="KW-1185">Reference proteome</keyword>
<dbReference type="InterPro" id="IPR023210">
    <property type="entry name" value="NADP_OxRdtase_dom"/>
</dbReference>
<comment type="caution">
    <text evidence="3">The sequence shown here is derived from an EMBL/GenBank/DDBJ whole genome shotgun (WGS) entry which is preliminary data.</text>
</comment>
<dbReference type="Pfam" id="PF00248">
    <property type="entry name" value="Aldo_ket_red"/>
    <property type="match status" value="1"/>
</dbReference>
<sequence length="327" mass="35486">MADKYPNRPLIVLGTAGIGDATADTNVRLDTPEEVGPFFDEFYNRGYRVVDTARNYPPGAPGTAEPRIARHNTDGRFVVDTKVFSFTPGDHNAEGLAKSIDGSIEALGGHPINIEYLHVPERTTPFADTLAALDTFRKQGKFSKVGLSNYRPEEVQQLLDISKDKGYAPPAVYQGCYNPISRSIETTLFPVLRANNVAFYAYSPAAGGIFGDKKRPGGRLESSGIVGSIYREMYDRPTITAAVDRVRAVAKEHGIPGHDASLRWTVYHSQLSGAHGDAVIVGAATVEQLKKSLDAIDAGPLPQAVVDAVNAINDSIEEVDKQPYHKF</sequence>
<evidence type="ECO:0000256" key="1">
    <source>
        <dbReference type="ARBA" id="ARBA00023002"/>
    </source>
</evidence>
<dbReference type="Proteomes" id="UP000031575">
    <property type="component" value="Unassembled WGS sequence"/>
</dbReference>